<evidence type="ECO:0000313" key="1">
    <source>
        <dbReference type="EMBL" id="TYL91778.1"/>
    </source>
</evidence>
<accession>A0A5D3KKK3</accession>
<evidence type="ECO:0000313" key="2">
    <source>
        <dbReference type="Proteomes" id="UP000324758"/>
    </source>
</evidence>
<gene>
    <name evidence="1" type="ORF">FXB40_28095</name>
</gene>
<dbReference type="AlphaFoldDB" id="A0A5D3KKK3"/>
<name>A0A5D3KKK3_9BRAD</name>
<reference evidence="1 2" key="1">
    <citation type="submission" date="2019-08" db="EMBL/GenBank/DDBJ databases">
        <title>Bradyrhizobium hipponensis sp. nov., a rhizobium isolated from a Lupinus angustifolius root nodule in Tunisia.</title>
        <authorList>
            <person name="Off K."/>
            <person name="Rejili M."/>
            <person name="Mars M."/>
            <person name="Brachmann A."/>
            <person name="Marin M."/>
        </authorList>
    </citation>
    <scope>NUCLEOTIDE SEQUENCE [LARGE SCALE GENOMIC DNA]</scope>
    <source>
        <strain evidence="1 2">CTAW71</strain>
    </source>
</reference>
<comment type="caution">
    <text evidence="1">The sequence shown here is derived from an EMBL/GenBank/DDBJ whole genome shotgun (WGS) entry which is preliminary data.</text>
</comment>
<keyword evidence="2" id="KW-1185">Reference proteome</keyword>
<organism evidence="1 2">
    <name type="scientific">Bradyrhizobium rifense</name>
    <dbReference type="NCBI Taxonomy" id="515499"/>
    <lineage>
        <taxon>Bacteria</taxon>
        <taxon>Pseudomonadati</taxon>
        <taxon>Pseudomonadota</taxon>
        <taxon>Alphaproteobacteria</taxon>
        <taxon>Hyphomicrobiales</taxon>
        <taxon>Nitrobacteraceae</taxon>
        <taxon>Bradyrhizobium</taxon>
    </lineage>
</organism>
<proteinExistence type="predicted"/>
<dbReference type="RefSeq" id="WP_148775365.1">
    <property type="nucleotide sequence ID" value="NZ_VSSS01000042.1"/>
</dbReference>
<dbReference type="EMBL" id="VSSS01000042">
    <property type="protein sequence ID" value="TYL91778.1"/>
    <property type="molecule type" value="Genomic_DNA"/>
</dbReference>
<protein>
    <submittedName>
        <fullName evidence="1">Uncharacterized protein</fullName>
    </submittedName>
</protein>
<dbReference type="Proteomes" id="UP000324758">
    <property type="component" value="Unassembled WGS sequence"/>
</dbReference>
<sequence length="71" mass="7970">MRLFAENISTTANSVIDDNPLYATVRDNRFNVGGSRYVWKHLGSFGRRYPNLYNTGNKVTGAGTWDTESPV</sequence>